<proteinExistence type="predicted"/>
<protein>
    <submittedName>
        <fullName evidence="2">Uncharacterized protein</fullName>
    </submittedName>
</protein>
<reference evidence="2" key="1">
    <citation type="submission" date="2020-08" db="EMBL/GenBank/DDBJ databases">
        <title>Multicomponent nature underlies the extraordinary mechanical properties of spider dragline silk.</title>
        <authorList>
            <person name="Kono N."/>
            <person name="Nakamura H."/>
            <person name="Mori M."/>
            <person name="Yoshida Y."/>
            <person name="Ohtoshi R."/>
            <person name="Malay A.D."/>
            <person name="Moran D.A.P."/>
            <person name="Tomita M."/>
            <person name="Numata K."/>
            <person name="Arakawa K."/>
        </authorList>
    </citation>
    <scope>NUCLEOTIDE SEQUENCE</scope>
</reference>
<dbReference type="AlphaFoldDB" id="A0A8X6VEE2"/>
<accession>A0A8X6VEE2</accession>
<dbReference type="EMBL" id="BMAU01021244">
    <property type="protein sequence ID" value="GFY04374.1"/>
    <property type="molecule type" value="Genomic_DNA"/>
</dbReference>
<evidence type="ECO:0000313" key="3">
    <source>
        <dbReference type="Proteomes" id="UP000887159"/>
    </source>
</evidence>
<evidence type="ECO:0000313" key="2">
    <source>
        <dbReference type="EMBL" id="GFY04374.1"/>
    </source>
</evidence>
<evidence type="ECO:0000256" key="1">
    <source>
        <dbReference type="SAM" id="MobiDB-lite"/>
    </source>
</evidence>
<keyword evidence="3" id="KW-1185">Reference proteome</keyword>
<gene>
    <name evidence="2" type="ORF">TNCV_4414621</name>
</gene>
<name>A0A8X6VEE2_TRICX</name>
<organism evidence="2 3">
    <name type="scientific">Trichonephila clavipes</name>
    <name type="common">Golden silk orbweaver</name>
    <name type="synonym">Nephila clavipes</name>
    <dbReference type="NCBI Taxonomy" id="2585209"/>
    <lineage>
        <taxon>Eukaryota</taxon>
        <taxon>Metazoa</taxon>
        <taxon>Ecdysozoa</taxon>
        <taxon>Arthropoda</taxon>
        <taxon>Chelicerata</taxon>
        <taxon>Arachnida</taxon>
        <taxon>Araneae</taxon>
        <taxon>Araneomorphae</taxon>
        <taxon>Entelegynae</taxon>
        <taxon>Araneoidea</taxon>
        <taxon>Nephilidae</taxon>
        <taxon>Trichonephila</taxon>
    </lineage>
</organism>
<dbReference type="Proteomes" id="UP000887159">
    <property type="component" value="Unassembled WGS sequence"/>
</dbReference>
<sequence length="83" mass="9882">MGRKKETGVVTAMKEFPKKGRSRGSVPRVNSYEKKSFQWKEHYSGKTHSRSYWDSTCCEFQRFPSLRINNTCKERTVEEWTEI</sequence>
<feature type="region of interest" description="Disordered" evidence="1">
    <location>
        <begin position="1"/>
        <end position="29"/>
    </location>
</feature>
<comment type="caution">
    <text evidence="2">The sequence shown here is derived from an EMBL/GenBank/DDBJ whole genome shotgun (WGS) entry which is preliminary data.</text>
</comment>